<comment type="similarity">
    <text evidence="2 9">Belongs to the GrpE family.</text>
</comment>
<dbReference type="FunFam" id="2.30.22.10:FF:000002">
    <property type="entry name" value="GrpE protein homolog"/>
    <property type="match status" value="1"/>
</dbReference>
<evidence type="ECO:0000256" key="6">
    <source>
        <dbReference type="ARBA" id="ARBA00045572"/>
    </source>
</evidence>
<keyword evidence="3" id="KW-0809">Transit peptide</keyword>
<dbReference type="GeneTree" id="ENSGT00390000005589"/>
<proteinExistence type="inferred from homology"/>
<dbReference type="EMBL" id="EAAA01002691">
    <property type="status" value="NOT_ANNOTATED_CDS"/>
    <property type="molecule type" value="Genomic_DNA"/>
</dbReference>
<protein>
    <recommendedName>
        <fullName evidence="8">GrpE protein homolog</fullName>
    </recommendedName>
</protein>
<dbReference type="SUPFAM" id="SSF58014">
    <property type="entry name" value="Coiled-coil domain of nucleotide exchange factor GrpE"/>
    <property type="match status" value="1"/>
</dbReference>
<keyword evidence="5 8" id="KW-0143">Chaperone</keyword>
<dbReference type="GO" id="GO:0000774">
    <property type="term" value="F:adenyl-nucleotide exchange factor activity"/>
    <property type="evidence" value="ECO:0000318"/>
    <property type="project" value="GO_Central"/>
</dbReference>
<dbReference type="STRING" id="7719.ENSCINP00000024337"/>
<dbReference type="AlphaFoldDB" id="F6VSM2"/>
<reference evidence="12" key="2">
    <citation type="journal article" date="2008" name="Genome Biol.">
        <title>Improved genome assembly and evidence-based global gene model set for the chordate Ciona intestinalis: new insight into intron and operon populations.</title>
        <authorList>
            <person name="Satou Y."/>
            <person name="Mineta K."/>
            <person name="Ogasawara M."/>
            <person name="Sasakura Y."/>
            <person name="Shoguchi E."/>
            <person name="Ueno K."/>
            <person name="Yamada L."/>
            <person name="Matsumoto J."/>
            <person name="Wasserscheid J."/>
            <person name="Dewar K."/>
            <person name="Wiley G.B."/>
            <person name="Macmil S.L."/>
            <person name="Roe B.A."/>
            <person name="Zeller R.W."/>
            <person name="Hastings K.E."/>
            <person name="Lemaire P."/>
            <person name="Lindquist E."/>
            <person name="Endo T."/>
            <person name="Hotta K."/>
            <person name="Inaba K."/>
        </authorList>
    </citation>
    <scope>NUCLEOTIDE SEQUENCE [LARGE SCALE GENOMIC DNA]</scope>
    <source>
        <strain evidence="12">wild type</strain>
    </source>
</reference>
<evidence type="ECO:0000256" key="5">
    <source>
        <dbReference type="ARBA" id="ARBA00023186"/>
    </source>
</evidence>
<comment type="function">
    <text evidence="6">Essential component of the PAM complex, a complex required for the translocation of transit peptide-containing proteins from the inner membrane into the mitochondrial matrix in an ATP-dependent manner. Seems to control the nucleotide-dependent binding of mitochondrial HSP70 to substrate proteins.</text>
</comment>
<dbReference type="FunCoup" id="F6VSM2">
    <property type="interactions" value="581"/>
</dbReference>
<name>F6VSM2_CIOIN</name>
<accession>A0A1W2W989</accession>
<dbReference type="PRINTS" id="PR00773">
    <property type="entry name" value="GRPEPROTEIN"/>
</dbReference>
<evidence type="ECO:0000256" key="7">
    <source>
        <dbReference type="ARBA" id="ARBA00046675"/>
    </source>
</evidence>
<dbReference type="OMA" id="PHRHQAI"/>
<dbReference type="InterPro" id="IPR013805">
    <property type="entry name" value="GrpE_CC"/>
</dbReference>
<evidence type="ECO:0000256" key="2">
    <source>
        <dbReference type="ARBA" id="ARBA00009054"/>
    </source>
</evidence>
<dbReference type="InParanoid" id="F6VSM2"/>
<dbReference type="RefSeq" id="XP_002123689.2">
    <property type="nucleotide sequence ID" value="XM_002123653.5"/>
</dbReference>
<evidence type="ECO:0000256" key="9">
    <source>
        <dbReference type="RuleBase" id="RU004478"/>
    </source>
</evidence>
<dbReference type="HOGENOM" id="CLU_057217_0_1_1"/>
<dbReference type="GO" id="GO:0001405">
    <property type="term" value="C:PAM complex, Tim23 associated import motor"/>
    <property type="evidence" value="ECO:0000318"/>
    <property type="project" value="GO_Central"/>
</dbReference>
<dbReference type="GO" id="GO:0051087">
    <property type="term" value="F:protein-folding chaperone binding"/>
    <property type="evidence" value="ECO:0007669"/>
    <property type="project" value="InterPro"/>
</dbReference>
<dbReference type="Pfam" id="PF01025">
    <property type="entry name" value="GrpE"/>
    <property type="match status" value="1"/>
</dbReference>
<dbReference type="GO" id="GO:0042803">
    <property type="term" value="F:protein homodimerization activity"/>
    <property type="evidence" value="ECO:0007669"/>
    <property type="project" value="InterPro"/>
</dbReference>
<dbReference type="PANTHER" id="PTHR21237">
    <property type="entry name" value="GRPE PROTEIN"/>
    <property type="match status" value="1"/>
</dbReference>
<dbReference type="GeneID" id="100187058"/>
<dbReference type="GO" id="GO:0030150">
    <property type="term" value="P:protein import into mitochondrial matrix"/>
    <property type="evidence" value="ECO:0000318"/>
    <property type="project" value="GO_Central"/>
</dbReference>
<reference evidence="12" key="3">
    <citation type="submission" date="2025-08" db="UniProtKB">
        <authorList>
            <consortium name="Ensembl"/>
        </authorList>
    </citation>
    <scope>IDENTIFICATION</scope>
</reference>
<dbReference type="PANTHER" id="PTHR21237:SF23">
    <property type="entry name" value="GRPE PROTEIN HOMOLOG, MITOCHONDRIAL"/>
    <property type="match status" value="1"/>
</dbReference>
<accession>F6VSM2</accession>
<evidence type="ECO:0000313" key="12">
    <source>
        <dbReference type="Ensembl" id="ENSCINP00000024337.2"/>
    </source>
</evidence>
<reference evidence="13" key="1">
    <citation type="journal article" date="2002" name="Science">
        <title>The draft genome of Ciona intestinalis: insights into chordate and vertebrate origins.</title>
        <authorList>
            <person name="Dehal P."/>
            <person name="Satou Y."/>
            <person name="Campbell R.K."/>
            <person name="Chapman J."/>
            <person name="Degnan B."/>
            <person name="De Tomaso A."/>
            <person name="Davidson B."/>
            <person name="Di Gregorio A."/>
            <person name="Gelpke M."/>
            <person name="Goodstein D.M."/>
            <person name="Harafuji N."/>
            <person name="Hastings K.E."/>
            <person name="Ho I."/>
            <person name="Hotta K."/>
            <person name="Huang W."/>
            <person name="Kawashima T."/>
            <person name="Lemaire P."/>
            <person name="Martinez D."/>
            <person name="Meinertzhagen I.A."/>
            <person name="Necula S."/>
            <person name="Nonaka M."/>
            <person name="Putnam N."/>
            <person name="Rash S."/>
            <person name="Saiga H."/>
            <person name="Satake M."/>
            <person name="Terry A."/>
            <person name="Yamada L."/>
            <person name="Wang H.G."/>
            <person name="Awazu S."/>
            <person name="Azumi K."/>
            <person name="Boore J."/>
            <person name="Branno M."/>
            <person name="Chin-Bow S."/>
            <person name="DeSantis R."/>
            <person name="Doyle S."/>
            <person name="Francino P."/>
            <person name="Keys D.N."/>
            <person name="Haga S."/>
            <person name="Hayashi H."/>
            <person name="Hino K."/>
            <person name="Imai K.S."/>
            <person name="Inaba K."/>
            <person name="Kano S."/>
            <person name="Kobayashi K."/>
            <person name="Kobayashi M."/>
            <person name="Lee B.I."/>
            <person name="Makabe K.W."/>
            <person name="Manohar C."/>
            <person name="Matassi G."/>
            <person name="Medina M."/>
            <person name="Mochizuki Y."/>
            <person name="Mount S."/>
            <person name="Morishita T."/>
            <person name="Miura S."/>
            <person name="Nakayama A."/>
            <person name="Nishizaka S."/>
            <person name="Nomoto H."/>
            <person name="Ohta F."/>
            <person name="Oishi K."/>
            <person name="Rigoutsos I."/>
            <person name="Sano M."/>
            <person name="Sasaki A."/>
            <person name="Sasakura Y."/>
            <person name="Shoguchi E."/>
            <person name="Shin-i T."/>
            <person name="Spagnuolo A."/>
            <person name="Stainier D."/>
            <person name="Suzuki M.M."/>
            <person name="Tassy O."/>
            <person name="Takatori N."/>
            <person name="Tokuoka M."/>
            <person name="Yagi K."/>
            <person name="Yoshizaki F."/>
            <person name="Wada S."/>
            <person name="Zhang C."/>
            <person name="Hyatt P.D."/>
            <person name="Larimer F."/>
            <person name="Detter C."/>
            <person name="Doggett N."/>
            <person name="Glavina T."/>
            <person name="Hawkins T."/>
            <person name="Richardson P."/>
            <person name="Lucas S."/>
            <person name="Kohara Y."/>
            <person name="Levine M."/>
            <person name="Satoh N."/>
            <person name="Rokhsar D.S."/>
        </authorList>
    </citation>
    <scope>NUCLEOTIDE SEQUENCE [LARGE SCALE GENOMIC DNA]</scope>
</reference>
<evidence type="ECO:0000256" key="1">
    <source>
        <dbReference type="ARBA" id="ARBA00004305"/>
    </source>
</evidence>
<keyword evidence="13" id="KW-1185">Reference proteome</keyword>
<evidence type="ECO:0000256" key="8">
    <source>
        <dbReference type="RuleBase" id="RU000640"/>
    </source>
</evidence>
<dbReference type="Proteomes" id="UP000008144">
    <property type="component" value="Chromosome 8"/>
</dbReference>
<evidence type="ECO:0000256" key="11">
    <source>
        <dbReference type="SAM" id="MobiDB-lite"/>
    </source>
</evidence>
<comment type="subunit">
    <text evidence="7">Probable component of the PAM complex at least composed of a mitochondrial HSP70 protein, GRPEL1 or GRPEL2, TIMM44, TIMM16/PAM16 and TIMM14/DNAJC19. Binds to HSP70, HSC70 and HSJ1B.</text>
</comment>
<keyword evidence="10" id="KW-0175">Coiled coil</keyword>
<dbReference type="OrthoDB" id="201635at2759"/>
<dbReference type="Gene3D" id="3.90.20.20">
    <property type="match status" value="1"/>
</dbReference>
<organism evidence="12 13">
    <name type="scientific">Ciona intestinalis</name>
    <name type="common">Transparent sea squirt</name>
    <name type="synonym">Ascidia intestinalis</name>
    <dbReference type="NCBI Taxonomy" id="7719"/>
    <lineage>
        <taxon>Eukaryota</taxon>
        <taxon>Metazoa</taxon>
        <taxon>Chordata</taxon>
        <taxon>Tunicata</taxon>
        <taxon>Ascidiacea</taxon>
        <taxon>Phlebobranchia</taxon>
        <taxon>Cionidae</taxon>
        <taxon>Ciona</taxon>
    </lineage>
</organism>
<evidence type="ECO:0000256" key="3">
    <source>
        <dbReference type="ARBA" id="ARBA00022946"/>
    </source>
</evidence>
<dbReference type="InterPro" id="IPR000740">
    <property type="entry name" value="GrpE"/>
</dbReference>
<dbReference type="Gene3D" id="2.30.22.10">
    <property type="entry name" value="Head domain of nucleotide exchange factor GrpE"/>
    <property type="match status" value="1"/>
</dbReference>
<comment type="subcellular location">
    <subcellularLocation>
        <location evidence="1 8">Mitochondrion matrix</location>
    </subcellularLocation>
</comment>
<evidence type="ECO:0000256" key="4">
    <source>
        <dbReference type="ARBA" id="ARBA00023128"/>
    </source>
</evidence>
<dbReference type="FunFam" id="3.90.20.20:FF:000003">
    <property type="entry name" value="GrpE protein homolog"/>
    <property type="match status" value="1"/>
</dbReference>
<dbReference type="CDD" id="cd00446">
    <property type="entry name" value="GrpE"/>
    <property type="match status" value="1"/>
</dbReference>
<feature type="compositionally biased region" description="Basic and acidic residues" evidence="11">
    <location>
        <begin position="36"/>
        <end position="46"/>
    </location>
</feature>
<gene>
    <name evidence="12" type="primary">LOC100187058</name>
</gene>
<evidence type="ECO:0000313" key="13">
    <source>
        <dbReference type="Proteomes" id="UP000008144"/>
    </source>
</evidence>
<feature type="coiled-coil region" evidence="10">
    <location>
        <begin position="52"/>
        <end position="90"/>
    </location>
</feature>
<dbReference type="PROSITE" id="PS01071">
    <property type="entry name" value="GRPE"/>
    <property type="match status" value="1"/>
</dbReference>
<dbReference type="Ensembl" id="ENSCINT00000024583.2">
    <property type="protein sequence ID" value="ENSCINP00000024337.2"/>
    <property type="gene ID" value="ENSCING00000013209.2"/>
</dbReference>
<evidence type="ECO:0000256" key="10">
    <source>
        <dbReference type="SAM" id="Coils"/>
    </source>
</evidence>
<keyword evidence="4 8" id="KW-0496">Mitochondrion</keyword>
<reference evidence="12" key="4">
    <citation type="submission" date="2025-09" db="UniProtKB">
        <authorList>
            <consortium name="Ensembl"/>
        </authorList>
    </citation>
    <scope>IDENTIFICATION</scope>
</reference>
<dbReference type="GO" id="GO:0006457">
    <property type="term" value="P:protein folding"/>
    <property type="evidence" value="ECO:0007669"/>
    <property type="project" value="InterPro"/>
</dbReference>
<dbReference type="GO" id="GO:0051082">
    <property type="term" value="F:unfolded protein binding"/>
    <property type="evidence" value="ECO:0000318"/>
    <property type="project" value="GO_Central"/>
</dbReference>
<sequence>MLTRSSMSLSAHCYKSIFRVNPTLVRCSGPFTTEATSKKDNGKPENEETPEVAASEQEIKKLNETIAEFKDKYQRSLAETENVRSRLRKEIEDAKLFGIQAFCKDLITVADVMKMAVTSIPENELENETNKVWKSFYEGVCLTDKELHKVFDRHGLKLLEPEQGDKFDPYDHEALFEVPIDTLEPGSVAHVERIGYKLKGRTLRPAQVGVSRKAS</sequence>
<dbReference type="SUPFAM" id="SSF51064">
    <property type="entry name" value="Head domain of nucleotide exchange factor GrpE"/>
    <property type="match status" value="1"/>
</dbReference>
<dbReference type="InterPro" id="IPR009012">
    <property type="entry name" value="GrpE_head"/>
</dbReference>
<dbReference type="HAMAP" id="MF_01151">
    <property type="entry name" value="GrpE"/>
    <property type="match status" value="1"/>
</dbReference>
<dbReference type="KEGG" id="cin:100187058"/>
<feature type="region of interest" description="Disordered" evidence="11">
    <location>
        <begin position="29"/>
        <end position="52"/>
    </location>
</feature>